<evidence type="ECO:0000256" key="6">
    <source>
        <dbReference type="SAM" id="Phobius"/>
    </source>
</evidence>
<gene>
    <name evidence="7" type="ORF">M9799_10075</name>
</gene>
<dbReference type="EMBL" id="CP106881">
    <property type="protein sequence ID" value="UYG50450.1"/>
    <property type="molecule type" value="Genomic_DNA"/>
</dbReference>
<comment type="similarity">
    <text evidence="2">Belongs to the TMEM86 family.</text>
</comment>
<feature type="transmembrane region" description="Helical" evidence="6">
    <location>
        <begin position="65"/>
        <end position="84"/>
    </location>
</feature>
<evidence type="ECO:0000256" key="2">
    <source>
        <dbReference type="ARBA" id="ARBA00007375"/>
    </source>
</evidence>
<evidence type="ECO:0000256" key="4">
    <source>
        <dbReference type="ARBA" id="ARBA00022989"/>
    </source>
</evidence>
<evidence type="ECO:0000313" key="7">
    <source>
        <dbReference type="EMBL" id="UYG50450.1"/>
    </source>
</evidence>
<evidence type="ECO:0000313" key="8">
    <source>
        <dbReference type="Proteomes" id="UP001162800"/>
    </source>
</evidence>
<dbReference type="RefSeq" id="WP_231041548.1">
    <property type="nucleotide sequence ID" value="NZ_CP106881.1"/>
</dbReference>
<keyword evidence="8" id="KW-1185">Reference proteome</keyword>
<feature type="transmembrane region" description="Helical" evidence="6">
    <location>
        <begin position="225"/>
        <end position="245"/>
    </location>
</feature>
<dbReference type="InterPro" id="IPR012506">
    <property type="entry name" value="TMEM86B-like"/>
</dbReference>
<protein>
    <submittedName>
        <fullName evidence="7">Lysoplasmalogenase</fullName>
    </submittedName>
</protein>
<evidence type="ECO:0000256" key="3">
    <source>
        <dbReference type="ARBA" id="ARBA00022692"/>
    </source>
</evidence>
<name>A0ABY6G616_9BURK</name>
<dbReference type="PANTHER" id="PTHR31885">
    <property type="entry name" value="GH04784P"/>
    <property type="match status" value="1"/>
</dbReference>
<dbReference type="PANTHER" id="PTHR31885:SF6">
    <property type="entry name" value="GH04784P"/>
    <property type="match status" value="1"/>
</dbReference>
<sequence length="294" mass="30942">MHLPRYALSWSCPALGIVLALAFAWRVLAADTGHPPLAEFAMAWGTVLASLLAGVAALRSRLPPALACMLQAGALATAGGAMGLQPWHLVFKPLAMVCAMAAVAWHMRRHGTWREGGLLLAALAASLAGDVLLMLDGLFIAGLLAFLLAHLCYLALFQQGQRWFALRGALALFLLLAAAMYAFLWHGGLPANLRLPVAAYVLAIALMAAQAWGRWHQARPAGRRAALLVALGAASFLLSDALLATDRFVQPLAWAPLAVLSSYYLAQASIVAGMLCAPRPQASSAGRAGGITPR</sequence>
<proteinExistence type="inferred from homology"/>
<feature type="transmembrane region" description="Helical" evidence="6">
    <location>
        <begin position="257"/>
        <end position="277"/>
    </location>
</feature>
<evidence type="ECO:0000256" key="1">
    <source>
        <dbReference type="ARBA" id="ARBA00004141"/>
    </source>
</evidence>
<dbReference type="Pfam" id="PF07947">
    <property type="entry name" value="YhhN"/>
    <property type="match status" value="1"/>
</dbReference>
<organism evidence="7 8">
    <name type="scientific">Comamonas endophytica</name>
    <dbReference type="NCBI Taxonomy" id="2949090"/>
    <lineage>
        <taxon>Bacteria</taxon>
        <taxon>Pseudomonadati</taxon>
        <taxon>Pseudomonadota</taxon>
        <taxon>Betaproteobacteria</taxon>
        <taxon>Burkholderiales</taxon>
        <taxon>Comamonadaceae</taxon>
        <taxon>Comamonas</taxon>
    </lineage>
</organism>
<feature type="transmembrane region" description="Helical" evidence="6">
    <location>
        <begin position="197"/>
        <end position="213"/>
    </location>
</feature>
<evidence type="ECO:0000256" key="5">
    <source>
        <dbReference type="ARBA" id="ARBA00023136"/>
    </source>
</evidence>
<comment type="subcellular location">
    <subcellularLocation>
        <location evidence="1">Membrane</location>
        <topology evidence="1">Multi-pass membrane protein</topology>
    </subcellularLocation>
</comment>
<feature type="transmembrane region" description="Helical" evidence="6">
    <location>
        <begin position="139"/>
        <end position="157"/>
    </location>
</feature>
<feature type="transmembrane region" description="Helical" evidence="6">
    <location>
        <begin position="164"/>
        <end position="185"/>
    </location>
</feature>
<accession>A0ABY6G616</accession>
<dbReference type="Proteomes" id="UP001162800">
    <property type="component" value="Chromosome"/>
</dbReference>
<keyword evidence="5 6" id="KW-0472">Membrane</keyword>
<reference evidence="7" key="1">
    <citation type="submission" date="2022-09" db="EMBL/GenBank/DDBJ databases">
        <title>The complete genome of Acidovorax sp. 5MLIR.</title>
        <authorList>
            <person name="Liu L."/>
            <person name="Yue J."/>
            <person name="Yang F."/>
            <person name="Yuan J."/>
            <person name="Li L."/>
        </authorList>
    </citation>
    <scope>NUCLEOTIDE SEQUENCE</scope>
    <source>
        <strain evidence="7">5MLIR</strain>
    </source>
</reference>
<feature type="transmembrane region" description="Helical" evidence="6">
    <location>
        <begin position="39"/>
        <end position="58"/>
    </location>
</feature>
<keyword evidence="3 6" id="KW-0812">Transmembrane</keyword>
<keyword evidence="4 6" id="KW-1133">Transmembrane helix</keyword>